<dbReference type="Proteomes" id="UP000017746">
    <property type="component" value="Chromosome"/>
</dbReference>
<name>U5VW64_9ACTN</name>
<evidence type="ECO:0000313" key="3">
    <source>
        <dbReference type="Proteomes" id="UP000017746"/>
    </source>
</evidence>
<evidence type="ECO:0000256" key="1">
    <source>
        <dbReference type="SAM" id="MobiDB-lite"/>
    </source>
</evidence>
<keyword evidence="3" id="KW-1185">Reference proteome</keyword>
<proteinExistence type="predicted"/>
<organism evidence="2 3">
    <name type="scientific">Actinoplanes friuliensis DSM 7358</name>
    <dbReference type="NCBI Taxonomy" id="1246995"/>
    <lineage>
        <taxon>Bacteria</taxon>
        <taxon>Bacillati</taxon>
        <taxon>Actinomycetota</taxon>
        <taxon>Actinomycetes</taxon>
        <taxon>Micromonosporales</taxon>
        <taxon>Micromonosporaceae</taxon>
        <taxon>Actinoplanes</taxon>
    </lineage>
</organism>
<dbReference type="HOGENOM" id="CLU_2033084_0_0_11"/>
<evidence type="ECO:0000313" key="2">
    <source>
        <dbReference type="EMBL" id="AGZ39975.1"/>
    </source>
</evidence>
<protein>
    <submittedName>
        <fullName evidence="2">Uncharacterized protein</fullName>
    </submittedName>
</protein>
<accession>U5VW64</accession>
<dbReference type="KEGG" id="afs:AFR_08430"/>
<dbReference type="EMBL" id="CP006272">
    <property type="protein sequence ID" value="AGZ39975.1"/>
    <property type="molecule type" value="Genomic_DNA"/>
</dbReference>
<dbReference type="PATRIC" id="fig|1246995.3.peg.1716"/>
<sequence length="121" mass="12381">MVSILLICFGAVAYVHFRPRTAGRPDDLGGAPATVIAPAPAPAPQSLVVPPPAPAPVIVRPEAARTVPQERPAEVVRTRVAPPAPVAAAPAVRRGRANSGFNRFAGAPAQARVSASRSRSA</sequence>
<dbReference type="AlphaFoldDB" id="U5VW64"/>
<gene>
    <name evidence="2" type="ORF">AFR_08430</name>
</gene>
<feature type="region of interest" description="Disordered" evidence="1">
    <location>
        <begin position="98"/>
        <end position="121"/>
    </location>
</feature>
<feature type="compositionally biased region" description="Low complexity" evidence="1">
    <location>
        <begin position="109"/>
        <end position="121"/>
    </location>
</feature>
<reference evidence="2 3" key="1">
    <citation type="journal article" date="2014" name="J. Biotechnol.">
        <title>Complete genome sequence of the actinobacterium Actinoplanes friuliensis HAG 010964, producer of the lipopeptide antibiotic friulimycin.</title>
        <authorList>
            <person name="Ruckert C."/>
            <person name="Szczepanowski R."/>
            <person name="Albersmeier A."/>
            <person name="Goesmann A."/>
            <person name="Fischer N."/>
            <person name="Steinkamper A."/>
            <person name="Puhler A."/>
            <person name="Biener R."/>
            <person name="Schwartz D."/>
            <person name="Kalinowski J."/>
        </authorList>
    </citation>
    <scope>NUCLEOTIDE SEQUENCE [LARGE SCALE GENOMIC DNA]</scope>
    <source>
        <strain evidence="2 3">DSM 7358</strain>
    </source>
</reference>